<sequence length="409" mass="45631">MARKSAYHRYFGTIKNGLVCVCVLFFRLERMKKEYRSLKTWREKADYLDQLILKRGPKIKPSQAKVSRFREIVGKMQLPFAQRSGISSEKVIKEEITQPEMQPPEIQPPEMQPAEGQEWANVSHAVSHMFLPQVISEPSHQETESEGETSESEEQLARTCKFSLPAETLQPIPAVTVTSSPSGSPESSEGGDVLERKVRREKISQESETSLSSSSGIPAEFSEAGDSEGLNLAGFGSQGVQEETPSTPKKVSPTEYPPEPIQELHTRSEVPEKVSDEFVAPQLRDSLTEPVQEWPWKDIGIPAEPDELNAESFKHLEKAVERALFDLGRVPESSSLQGRPNTAPGADALISKNASRSFSSVFETPRNQAGSISEMLHNQEQTLKMTPEQLEVVLRILQKVLKHNTLSQE</sequence>
<reference evidence="3" key="2">
    <citation type="submission" date="2025-08" db="UniProtKB">
        <authorList>
            <consortium name="RefSeq"/>
        </authorList>
    </citation>
    <scope>IDENTIFICATION</scope>
</reference>
<accession>A0ABM5EP38</accession>
<feature type="region of interest" description="Disordered" evidence="1">
    <location>
        <begin position="331"/>
        <end position="350"/>
    </location>
</feature>
<feature type="compositionally biased region" description="Polar residues" evidence="1">
    <location>
        <begin position="238"/>
        <end position="249"/>
    </location>
</feature>
<evidence type="ECO:0000313" key="2">
    <source>
        <dbReference type="Proteomes" id="UP001652642"/>
    </source>
</evidence>
<protein>
    <submittedName>
        <fullName evidence="3">Uncharacterized protein</fullName>
    </submittedName>
</protein>
<feature type="compositionally biased region" description="Basic and acidic residues" evidence="1">
    <location>
        <begin position="193"/>
        <end position="205"/>
    </location>
</feature>
<keyword evidence="2" id="KW-1185">Reference proteome</keyword>
<dbReference type="InterPro" id="IPR031462">
    <property type="entry name" value="CTSRT"/>
</dbReference>
<reference evidence="2" key="1">
    <citation type="submission" date="2025-05" db="UniProtKB">
        <authorList>
            <consortium name="RefSeq"/>
        </authorList>
    </citation>
    <scope>NUCLEOTIDE SEQUENCE [LARGE SCALE GENOMIC DNA]</scope>
</reference>
<feature type="region of interest" description="Disordered" evidence="1">
    <location>
        <begin position="137"/>
        <end position="291"/>
    </location>
</feature>
<gene>
    <name evidence="3" type="primary">LOC110089031</name>
</gene>
<dbReference type="PANTHER" id="PTHR21665">
    <property type="entry name" value="CATION CHANNEL SPERM-ASSOCIATED TARGETING SUBUNIT TAU"/>
    <property type="match status" value="1"/>
</dbReference>
<dbReference type="RefSeq" id="XP_072834912.1">
    <property type="nucleotide sequence ID" value="XM_072978811.1"/>
</dbReference>
<dbReference type="GeneID" id="110089031"/>
<dbReference type="PANTHER" id="PTHR21665:SF2">
    <property type="entry name" value="CATION CHANNEL SPERM-ASSOCIATED TARGETING SUBUNIT TAU"/>
    <property type="match status" value="1"/>
</dbReference>
<evidence type="ECO:0000256" key="1">
    <source>
        <dbReference type="SAM" id="MobiDB-lite"/>
    </source>
</evidence>
<feature type="compositionally biased region" description="Low complexity" evidence="1">
    <location>
        <begin position="206"/>
        <end position="215"/>
    </location>
</feature>
<dbReference type="Proteomes" id="UP001652642">
    <property type="component" value="Chromosome 1"/>
</dbReference>
<organism evidence="2 3">
    <name type="scientific">Pogona vitticeps</name>
    <name type="common">central bearded dragon</name>
    <dbReference type="NCBI Taxonomy" id="103695"/>
    <lineage>
        <taxon>Eukaryota</taxon>
        <taxon>Metazoa</taxon>
        <taxon>Chordata</taxon>
        <taxon>Craniata</taxon>
        <taxon>Vertebrata</taxon>
        <taxon>Euteleostomi</taxon>
        <taxon>Lepidosauria</taxon>
        <taxon>Squamata</taxon>
        <taxon>Bifurcata</taxon>
        <taxon>Unidentata</taxon>
        <taxon>Episquamata</taxon>
        <taxon>Toxicofera</taxon>
        <taxon>Iguania</taxon>
        <taxon>Acrodonta</taxon>
        <taxon>Agamidae</taxon>
        <taxon>Amphibolurinae</taxon>
        <taxon>Pogona</taxon>
    </lineage>
</organism>
<feature type="compositionally biased region" description="Basic and acidic residues" evidence="1">
    <location>
        <begin position="262"/>
        <end position="276"/>
    </location>
</feature>
<feature type="compositionally biased region" description="Acidic residues" evidence="1">
    <location>
        <begin position="144"/>
        <end position="154"/>
    </location>
</feature>
<proteinExistence type="predicted"/>
<name>A0ABM5EP38_9SAUR</name>
<evidence type="ECO:0000313" key="3">
    <source>
        <dbReference type="RefSeq" id="XP_072834912.1"/>
    </source>
</evidence>
<feature type="compositionally biased region" description="Low complexity" evidence="1">
    <location>
        <begin position="179"/>
        <end position="191"/>
    </location>
</feature>